<evidence type="ECO:0000313" key="1">
    <source>
        <dbReference type="EMBL" id="OAD67725.1"/>
    </source>
</evidence>
<dbReference type="VEuPathDB" id="FungiDB:PHYBLDRAFT_151252"/>
<name>A0A167KC10_PHYB8</name>
<reference evidence="2" key="1">
    <citation type="submission" date="2015-06" db="EMBL/GenBank/DDBJ databases">
        <title>Expansion of signal transduction pathways in fungi by whole-genome duplication.</title>
        <authorList>
            <consortium name="DOE Joint Genome Institute"/>
            <person name="Corrochano L.M."/>
            <person name="Kuo A."/>
            <person name="Marcet-Houben M."/>
            <person name="Polaino S."/>
            <person name="Salamov A."/>
            <person name="Villalobos J.M."/>
            <person name="Alvarez M.I."/>
            <person name="Avalos J."/>
            <person name="Benito E.P."/>
            <person name="Benoit I."/>
            <person name="Burger G."/>
            <person name="Camino L.P."/>
            <person name="Canovas D."/>
            <person name="Cerda-Olmedo E."/>
            <person name="Cheng J.-F."/>
            <person name="Dominguez A."/>
            <person name="Elias M."/>
            <person name="Eslava A.P."/>
            <person name="Glaser F."/>
            <person name="Grimwood J."/>
            <person name="Gutierrez G."/>
            <person name="Heitman J."/>
            <person name="Henrissat B."/>
            <person name="Iturriaga E.A."/>
            <person name="Lang B.F."/>
            <person name="Lavin J.L."/>
            <person name="Lee S."/>
            <person name="Li W."/>
            <person name="Lindquist E."/>
            <person name="Lopez-Garcia S."/>
            <person name="Luque E.M."/>
            <person name="Marcos A.T."/>
            <person name="Martin J."/>
            <person name="McCluskey K."/>
            <person name="Medina H.R."/>
            <person name="Miralles-Duran A."/>
            <person name="Miyazaki A."/>
            <person name="Munoz-Torres E."/>
            <person name="Oguiza J.A."/>
            <person name="Ohm R."/>
            <person name="Olmedo M."/>
            <person name="Orejas M."/>
            <person name="Ortiz-Castellanos L."/>
            <person name="Pisabarro A.G."/>
            <person name="Rodriguez-Romero J."/>
            <person name="Ruiz-Herrera J."/>
            <person name="Ruiz-Vazquez R."/>
            <person name="Sanz C."/>
            <person name="Schackwitz W."/>
            <person name="Schmutz J."/>
            <person name="Shahriari M."/>
            <person name="Shelest E."/>
            <person name="Silva-Franco F."/>
            <person name="Soanes D."/>
            <person name="Syed K."/>
            <person name="Tagua V.G."/>
            <person name="Talbot N.J."/>
            <person name="Thon M."/>
            <person name="De vries R.P."/>
            <person name="Wiebenga A."/>
            <person name="Yadav J.S."/>
            <person name="Braun E.L."/>
            <person name="Baker S."/>
            <person name="Garre V."/>
            <person name="Horwitz B."/>
            <person name="Torres-Martinez S."/>
            <person name="Idnurm A."/>
            <person name="Herrera-Estrella A."/>
            <person name="Gabaldon T."/>
            <person name="Grigoriev I.V."/>
        </authorList>
    </citation>
    <scope>NUCLEOTIDE SEQUENCE [LARGE SCALE GENOMIC DNA]</scope>
    <source>
        <strain evidence="2">NRRL 1555(-)</strain>
    </source>
</reference>
<keyword evidence="2" id="KW-1185">Reference proteome</keyword>
<sequence>MPSVTLFSRPAPTALEVQFLNTASCAIVCAHPISVSDQLFSACIAVAPSCKSCTQNCGLQELYFFDDTGSILHEQPNPPAQQVAKLAYEISDNDNTIILEE</sequence>
<gene>
    <name evidence="1" type="ORF">PHYBLDRAFT_151252</name>
</gene>
<proteinExistence type="predicted"/>
<evidence type="ECO:0000313" key="2">
    <source>
        <dbReference type="Proteomes" id="UP000077315"/>
    </source>
</evidence>
<dbReference type="GeneID" id="28993542"/>
<dbReference type="RefSeq" id="XP_018285765.1">
    <property type="nucleotide sequence ID" value="XM_018432636.1"/>
</dbReference>
<dbReference type="Proteomes" id="UP000077315">
    <property type="component" value="Unassembled WGS sequence"/>
</dbReference>
<protein>
    <submittedName>
        <fullName evidence="1">Uncharacterized protein</fullName>
    </submittedName>
</protein>
<dbReference type="EMBL" id="KV440998">
    <property type="protein sequence ID" value="OAD67725.1"/>
    <property type="molecule type" value="Genomic_DNA"/>
</dbReference>
<organism evidence="1 2">
    <name type="scientific">Phycomyces blakesleeanus (strain ATCC 8743b / DSM 1359 / FGSC 10004 / NBRC 33097 / NRRL 1555)</name>
    <dbReference type="NCBI Taxonomy" id="763407"/>
    <lineage>
        <taxon>Eukaryota</taxon>
        <taxon>Fungi</taxon>
        <taxon>Fungi incertae sedis</taxon>
        <taxon>Mucoromycota</taxon>
        <taxon>Mucoromycotina</taxon>
        <taxon>Mucoromycetes</taxon>
        <taxon>Mucorales</taxon>
        <taxon>Phycomycetaceae</taxon>
        <taxon>Phycomyces</taxon>
    </lineage>
</organism>
<dbReference type="InParanoid" id="A0A167KC10"/>
<dbReference type="AlphaFoldDB" id="A0A167KC10"/>
<accession>A0A167KC10</accession>